<dbReference type="CDD" id="cd16442">
    <property type="entry name" value="BPL"/>
    <property type="match status" value="1"/>
</dbReference>
<gene>
    <name evidence="8" type="ORF">GQE98_07620</name>
</gene>
<keyword evidence="4" id="KW-0092">Biotin</keyword>
<keyword evidence="3" id="KW-0067">ATP-binding</keyword>
<comment type="caution">
    <text evidence="8">The sequence shown here is derived from an EMBL/GenBank/DDBJ whole genome shotgun (WGS) entry which is preliminary data.</text>
</comment>
<dbReference type="InterPro" id="IPR045864">
    <property type="entry name" value="aa-tRNA-synth_II/BPL/LPL"/>
</dbReference>
<dbReference type="AlphaFoldDB" id="A0A6L8W7M2"/>
<evidence type="ECO:0000256" key="2">
    <source>
        <dbReference type="ARBA" id="ARBA00022741"/>
    </source>
</evidence>
<keyword evidence="2" id="KW-0547">Nucleotide-binding</keyword>
<evidence type="ECO:0000256" key="1">
    <source>
        <dbReference type="ARBA" id="ARBA00022598"/>
    </source>
</evidence>
<dbReference type="Pfam" id="PF03099">
    <property type="entry name" value="BPL_LplA_LipB"/>
    <property type="match status" value="1"/>
</dbReference>
<evidence type="ECO:0000259" key="7">
    <source>
        <dbReference type="PROSITE" id="PS51733"/>
    </source>
</evidence>
<dbReference type="PANTHER" id="PTHR12835:SF5">
    <property type="entry name" value="BIOTIN--PROTEIN LIGASE"/>
    <property type="match status" value="1"/>
</dbReference>
<dbReference type="EC" id="6.3.4.15" evidence="5"/>
<evidence type="ECO:0000313" key="8">
    <source>
        <dbReference type="EMBL" id="MZR30504.1"/>
    </source>
</evidence>
<dbReference type="GO" id="GO:0005524">
    <property type="term" value="F:ATP binding"/>
    <property type="evidence" value="ECO:0007669"/>
    <property type="project" value="UniProtKB-KW"/>
</dbReference>
<evidence type="ECO:0000256" key="6">
    <source>
        <dbReference type="ARBA" id="ARBA00047846"/>
    </source>
</evidence>
<dbReference type="EMBL" id="WTUW01000002">
    <property type="protein sequence ID" value="MZR30504.1"/>
    <property type="molecule type" value="Genomic_DNA"/>
</dbReference>
<dbReference type="GO" id="GO:0004077">
    <property type="term" value="F:biotin--[biotin carboxyl-carrier protein] ligase activity"/>
    <property type="evidence" value="ECO:0007669"/>
    <property type="project" value="UniProtKB-EC"/>
</dbReference>
<dbReference type="PANTHER" id="PTHR12835">
    <property type="entry name" value="BIOTIN PROTEIN LIGASE"/>
    <property type="match status" value="1"/>
</dbReference>
<dbReference type="InterPro" id="IPR008988">
    <property type="entry name" value="Transcriptional_repressor_C"/>
</dbReference>
<name>A0A6L8W7M2_9PROT</name>
<dbReference type="SUPFAM" id="SSF50037">
    <property type="entry name" value="C-terminal domain of transcriptional repressors"/>
    <property type="match status" value="1"/>
</dbReference>
<dbReference type="Pfam" id="PF02237">
    <property type="entry name" value="BPL_C"/>
    <property type="match status" value="1"/>
</dbReference>
<accession>A0A6L8W7M2</accession>
<organism evidence="8 9">
    <name type="scientific">Sneathiella litorea</name>
    <dbReference type="NCBI Taxonomy" id="2606216"/>
    <lineage>
        <taxon>Bacteria</taxon>
        <taxon>Pseudomonadati</taxon>
        <taxon>Pseudomonadota</taxon>
        <taxon>Alphaproteobacteria</taxon>
        <taxon>Sneathiellales</taxon>
        <taxon>Sneathiellaceae</taxon>
        <taxon>Sneathiella</taxon>
    </lineage>
</organism>
<dbReference type="GO" id="GO:0005737">
    <property type="term" value="C:cytoplasm"/>
    <property type="evidence" value="ECO:0007669"/>
    <property type="project" value="TreeGrafter"/>
</dbReference>
<keyword evidence="1 8" id="KW-0436">Ligase</keyword>
<dbReference type="Gene3D" id="2.30.30.100">
    <property type="match status" value="1"/>
</dbReference>
<dbReference type="Gene3D" id="3.30.930.10">
    <property type="entry name" value="Bira Bifunctional Protein, Domain 2"/>
    <property type="match status" value="1"/>
</dbReference>
<protein>
    <recommendedName>
        <fullName evidence="5">biotin--[biotin carboxyl-carrier protein] ligase</fullName>
        <ecNumber evidence="5">6.3.4.15</ecNumber>
    </recommendedName>
</protein>
<dbReference type="NCBIfam" id="TIGR00121">
    <property type="entry name" value="birA_ligase"/>
    <property type="match status" value="1"/>
</dbReference>
<dbReference type="InterPro" id="IPR004408">
    <property type="entry name" value="Biotin_CoA_COase_ligase"/>
</dbReference>
<keyword evidence="9" id="KW-1185">Reference proteome</keyword>
<dbReference type="RefSeq" id="WP_161315083.1">
    <property type="nucleotide sequence ID" value="NZ_WTUW01000002.1"/>
</dbReference>
<feature type="domain" description="BPL/LPL catalytic" evidence="7">
    <location>
        <begin position="6"/>
        <end position="191"/>
    </location>
</feature>
<evidence type="ECO:0000256" key="5">
    <source>
        <dbReference type="ARBA" id="ARBA00024227"/>
    </source>
</evidence>
<evidence type="ECO:0000256" key="3">
    <source>
        <dbReference type="ARBA" id="ARBA00022840"/>
    </source>
</evidence>
<dbReference type="InterPro" id="IPR004143">
    <property type="entry name" value="BPL_LPL_catalytic"/>
</dbReference>
<dbReference type="Proteomes" id="UP000476030">
    <property type="component" value="Unassembled WGS sequence"/>
</dbReference>
<evidence type="ECO:0000256" key="4">
    <source>
        <dbReference type="ARBA" id="ARBA00023267"/>
    </source>
</evidence>
<comment type="catalytic activity">
    <reaction evidence="6">
        <text>biotin + L-lysyl-[protein] + ATP = N(6)-biotinyl-L-lysyl-[protein] + AMP + diphosphate + H(+)</text>
        <dbReference type="Rhea" id="RHEA:11756"/>
        <dbReference type="Rhea" id="RHEA-COMP:9752"/>
        <dbReference type="Rhea" id="RHEA-COMP:10505"/>
        <dbReference type="ChEBI" id="CHEBI:15378"/>
        <dbReference type="ChEBI" id="CHEBI:29969"/>
        <dbReference type="ChEBI" id="CHEBI:30616"/>
        <dbReference type="ChEBI" id="CHEBI:33019"/>
        <dbReference type="ChEBI" id="CHEBI:57586"/>
        <dbReference type="ChEBI" id="CHEBI:83144"/>
        <dbReference type="ChEBI" id="CHEBI:456215"/>
        <dbReference type="EC" id="6.3.4.15"/>
    </reaction>
</comment>
<dbReference type="PROSITE" id="PS51733">
    <property type="entry name" value="BPL_LPL_CATALYTIC"/>
    <property type="match status" value="1"/>
</dbReference>
<reference evidence="8 9" key="1">
    <citation type="submission" date="2019-12" db="EMBL/GenBank/DDBJ databases">
        <title>Snethiella sp. nov. sp. isolated from sea sand.</title>
        <authorList>
            <person name="Kim J."/>
            <person name="Jeong S.E."/>
            <person name="Jung H.S."/>
            <person name="Jeon C.O."/>
        </authorList>
    </citation>
    <scope>NUCLEOTIDE SEQUENCE [LARGE SCALE GENOMIC DNA]</scope>
    <source>
        <strain evidence="8 9">DP05</strain>
    </source>
</reference>
<evidence type="ECO:0000313" key="9">
    <source>
        <dbReference type="Proteomes" id="UP000476030"/>
    </source>
</evidence>
<dbReference type="InterPro" id="IPR003142">
    <property type="entry name" value="BPL_C"/>
</dbReference>
<proteinExistence type="predicted"/>
<dbReference type="SUPFAM" id="SSF55681">
    <property type="entry name" value="Class II aaRS and biotin synthetases"/>
    <property type="match status" value="1"/>
</dbReference>
<sequence length="261" mass="28559">MIQPTDGGIDLPSLFKLTVLDTVGSTNVEARILAEDGEAEGRVVWAKKQEQGVGRRGRQWSSPEGNLYCSLILRPECDPSSAARLSFLVALAIHQAITKFVKPEIDVRLKWPNDVLIEGHKSAGILLESKMNPDGLMDYVIVGTGLNIATYPEHTDGLPATSLQKVGADVSVEEMISAYLYAFLDLYKIWKRDGFAPIREKWLAHATGLGEKITVRLTKETLQGVFSGLNENGALILALDTGERKLISAGEVFIIPSTRNN</sequence>